<dbReference type="InterPro" id="IPR006141">
    <property type="entry name" value="Intein_N"/>
</dbReference>
<keyword evidence="1" id="KW-1133">Transmembrane helix</keyword>
<dbReference type="InterPro" id="IPR032508">
    <property type="entry name" value="FecR_C"/>
</dbReference>
<keyword evidence="5" id="KW-1185">Reference proteome</keyword>
<evidence type="ECO:0000259" key="3">
    <source>
        <dbReference type="Pfam" id="PF16344"/>
    </source>
</evidence>
<sequence length="336" mass="38908">MTKEEFKALLDRYVKGSCSAIEQQYFDDFYKAFQKDDSYWKDWELTERDRIKIELYQSLTKAMESDDLAREIPVEEFETSPKRSFIRAWLNVAASVIILVAAGWILYTSRSRKEEEVKYITHTTSRGQQAVITLQDGSVVKLNNSSAISFPEKFANGKREVTLQGEAFFEVKRDPEKPFVVKTGDLTTAVLGTSFNICAYQHKPIEVTVKTGRVLVANVRKQTDRLELHPNQQIYFDPVKAIWEKREVSLERYLAWTDKIIYLDNTRMEELTDILEKWYDVTITLDNKALGNCTVSGKYKSDRLTNILEGLKIMHGIEYRFASEHEIVIKGKPCKP</sequence>
<name>A0ABW3K5G6_9BACT</name>
<keyword evidence="1" id="KW-0812">Transmembrane</keyword>
<gene>
    <name evidence="4" type="ORF">ACFQ21_19265</name>
</gene>
<dbReference type="RefSeq" id="WP_377581343.1">
    <property type="nucleotide sequence ID" value="NZ_JBHTKA010000007.1"/>
</dbReference>
<proteinExistence type="predicted"/>
<dbReference type="Gene3D" id="3.55.50.30">
    <property type="match status" value="1"/>
</dbReference>
<evidence type="ECO:0000259" key="2">
    <source>
        <dbReference type="Pfam" id="PF04773"/>
    </source>
</evidence>
<dbReference type="PANTHER" id="PTHR30273:SF2">
    <property type="entry name" value="PROTEIN FECR"/>
    <property type="match status" value="1"/>
</dbReference>
<reference evidence="5" key="1">
    <citation type="journal article" date="2019" name="Int. J. Syst. Evol. Microbiol.">
        <title>The Global Catalogue of Microorganisms (GCM) 10K type strain sequencing project: providing services to taxonomists for standard genome sequencing and annotation.</title>
        <authorList>
            <consortium name="The Broad Institute Genomics Platform"/>
            <consortium name="The Broad Institute Genome Sequencing Center for Infectious Disease"/>
            <person name="Wu L."/>
            <person name="Ma J."/>
        </authorList>
    </citation>
    <scope>NUCLEOTIDE SEQUENCE [LARGE SCALE GENOMIC DNA]</scope>
    <source>
        <strain evidence="5">CCUG 58938</strain>
    </source>
</reference>
<feature type="domain" description="Protein FecR C-terminal" evidence="3">
    <location>
        <begin position="261"/>
        <end position="329"/>
    </location>
</feature>
<dbReference type="Proteomes" id="UP001597112">
    <property type="component" value="Unassembled WGS sequence"/>
</dbReference>
<dbReference type="PROSITE" id="PS50817">
    <property type="entry name" value="INTEIN_N_TER"/>
    <property type="match status" value="1"/>
</dbReference>
<feature type="domain" description="FecR protein" evidence="2">
    <location>
        <begin position="121"/>
        <end position="214"/>
    </location>
</feature>
<dbReference type="Gene3D" id="2.60.120.1440">
    <property type="match status" value="1"/>
</dbReference>
<dbReference type="InterPro" id="IPR012373">
    <property type="entry name" value="Ferrdict_sens_TM"/>
</dbReference>
<protein>
    <submittedName>
        <fullName evidence="4">FecR family protein</fullName>
    </submittedName>
</protein>
<dbReference type="PIRSF" id="PIRSF018266">
    <property type="entry name" value="FecR"/>
    <property type="match status" value="1"/>
</dbReference>
<dbReference type="Pfam" id="PF16344">
    <property type="entry name" value="FecR_C"/>
    <property type="match status" value="1"/>
</dbReference>
<dbReference type="InterPro" id="IPR006860">
    <property type="entry name" value="FecR"/>
</dbReference>
<dbReference type="Pfam" id="PF04773">
    <property type="entry name" value="FecR"/>
    <property type="match status" value="1"/>
</dbReference>
<evidence type="ECO:0000313" key="5">
    <source>
        <dbReference type="Proteomes" id="UP001597112"/>
    </source>
</evidence>
<dbReference type="PANTHER" id="PTHR30273">
    <property type="entry name" value="PERIPLASMIC SIGNAL SENSOR AND SIGMA FACTOR ACTIVATOR FECR-RELATED"/>
    <property type="match status" value="1"/>
</dbReference>
<organism evidence="4 5">
    <name type="scientific">Ohtaekwangia kribbensis</name>
    <dbReference type="NCBI Taxonomy" id="688913"/>
    <lineage>
        <taxon>Bacteria</taxon>
        <taxon>Pseudomonadati</taxon>
        <taxon>Bacteroidota</taxon>
        <taxon>Cytophagia</taxon>
        <taxon>Cytophagales</taxon>
        <taxon>Fulvivirgaceae</taxon>
        <taxon>Ohtaekwangia</taxon>
    </lineage>
</organism>
<feature type="transmembrane region" description="Helical" evidence="1">
    <location>
        <begin position="88"/>
        <end position="107"/>
    </location>
</feature>
<dbReference type="EMBL" id="JBHTKA010000007">
    <property type="protein sequence ID" value="MFD1001477.1"/>
    <property type="molecule type" value="Genomic_DNA"/>
</dbReference>
<evidence type="ECO:0000313" key="4">
    <source>
        <dbReference type="EMBL" id="MFD1001477.1"/>
    </source>
</evidence>
<keyword evidence="1" id="KW-0472">Membrane</keyword>
<accession>A0ABW3K5G6</accession>
<evidence type="ECO:0000256" key="1">
    <source>
        <dbReference type="SAM" id="Phobius"/>
    </source>
</evidence>
<comment type="caution">
    <text evidence="4">The sequence shown here is derived from an EMBL/GenBank/DDBJ whole genome shotgun (WGS) entry which is preliminary data.</text>
</comment>